<dbReference type="AlphaFoldDB" id="A0A5B0DYJ6"/>
<sequence>MRTTDQTEAQTIDDALRAAFDTVKATRAGTDAQNSLRTQNQTPAATAEQVVAAPDEWTEADQLALAALSPEVQALLGKRIGAIEAGHTSKMNEHAGALKLAEGVNALLDGDLRGRLQASGMDEIAGLQHLINLERFATKDPAGYLRFVVQQVQANGVDPAMVLGLRTDASAAEDDPFQDPRVARLQSQIGAMQQHLQQQELARQQAIVEQQITAFKADPRHSHHDAVTQDMALLLRADPKLSLEQAYERAAWGNPSVRQQMTETEFAKRQADERAKLEAAQAAKAARHNVRAGGRALSAKPEINNLDDAINAALAGLGA</sequence>
<proteinExistence type="predicted"/>
<name>A0A5B0DYJ6_9HYPH</name>
<evidence type="ECO:0000313" key="2">
    <source>
        <dbReference type="Proteomes" id="UP000324738"/>
    </source>
</evidence>
<reference evidence="1 2" key="1">
    <citation type="submission" date="2019-08" db="EMBL/GenBank/DDBJ databases">
        <title>Aureimonas fodiniaquatilis sp. nov., isolated from a coal mine wastewater.</title>
        <authorList>
            <person name="Kim W."/>
        </authorList>
    </citation>
    <scope>NUCLEOTIDE SEQUENCE [LARGE SCALE GENOMIC DNA]</scope>
    <source>
        <strain evidence="1 2">CAU 1482</strain>
    </source>
</reference>
<protein>
    <submittedName>
        <fullName evidence="1">Uncharacterized protein</fullName>
    </submittedName>
</protein>
<dbReference type="EMBL" id="VTWH01000002">
    <property type="protein sequence ID" value="KAA0971082.1"/>
    <property type="molecule type" value="Genomic_DNA"/>
</dbReference>
<dbReference type="Proteomes" id="UP000324738">
    <property type="component" value="Unassembled WGS sequence"/>
</dbReference>
<gene>
    <name evidence="1" type="ORF">FPY71_11595</name>
</gene>
<evidence type="ECO:0000313" key="1">
    <source>
        <dbReference type="EMBL" id="KAA0971082.1"/>
    </source>
</evidence>
<dbReference type="RefSeq" id="WP_149300393.1">
    <property type="nucleotide sequence ID" value="NZ_VTWH01000002.1"/>
</dbReference>
<comment type="caution">
    <text evidence="1">The sequence shown here is derived from an EMBL/GenBank/DDBJ whole genome shotgun (WGS) entry which is preliminary data.</text>
</comment>
<keyword evidence="2" id="KW-1185">Reference proteome</keyword>
<accession>A0A5B0DYJ6</accession>
<organism evidence="1 2">
    <name type="scientific">Aureimonas fodinaquatilis</name>
    <dbReference type="NCBI Taxonomy" id="2565783"/>
    <lineage>
        <taxon>Bacteria</taxon>
        <taxon>Pseudomonadati</taxon>
        <taxon>Pseudomonadota</taxon>
        <taxon>Alphaproteobacteria</taxon>
        <taxon>Hyphomicrobiales</taxon>
        <taxon>Aurantimonadaceae</taxon>
        <taxon>Aureimonas</taxon>
    </lineage>
</organism>
<dbReference type="OrthoDB" id="8398722at2"/>